<dbReference type="SUPFAM" id="SSF101898">
    <property type="entry name" value="NHL repeat"/>
    <property type="match status" value="1"/>
</dbReference>
<dbReference type="RefSeq" id="WP_390234586.1">
    <property type="nucleotide sequence ID" value="NZ_JBHSWI010000001.1"/>
</dbReference>
<dbReference type="InterPro" id="IPR011042">
    <property type="entry name" value="6-blade_b-propeller_TolB-like"/>
</dbReference>
<name>A0ABW1Z7P4_9BACT</name>
<accession>A0ABW1Z7P4</accession>
<gene>
    <name evidence="1" type="ORF">ACFQBQ_07455</name>
</gene>
<dbReference type="EMBL" id="JBHSWI010000001">
    <property type="protein sequence ID" value="MFC6645422.1"/>
    <property type="molecule type" value="Genomic_DNA"/>
</dbReference>
<dbReference type="Gene3D" id="2.120.10.30">
    <property type="entry name" value="TolB, C-terminal domain"/>
    <property type="match status" value="1"/>
</dbReference>
<organism evidence="1 2">
    <name type="scientific">Granulicella cerasi</name>
    <dbReference type="NCBI Taxonomy" id="741063"/>
    <lineage>
        <taxon>Bacteria</taxon>
        <taxon>Pseudomonadati</taxon>
        <taxon>Acidobacteriota</taxon>
        <taxon>Terriglobia</taxon>
        <taxon>Terriglobales</taxon>
        <taxon>Acidobacteriaceae</taxon>
        <taxon>Granulicella</taxon>
    </lineage>
</organism>
<evidence type="ECO:0000313" key="1">
    <source>
        <dbReference type="EMBL" id="MFC6645422.1"/>
    </source>
</evidence>
<protein>
    <submittedName>
        <fullName evidence="1">Uncharacterized protein</fullName>
    </submittedName>
</protein>
<keyword evidence="2" id="KW-1185">Reference proteome</keyword>
<comment type="caution">
    <text evidence="1">The sequence shown here is derived from an EMBL/GenBank/DDBJ whole genome shotgun (WGS) entry which is preliminary data.</text>
</comment>
<proteinExistence type="predicted"/>
<sequence length="212" mass="21598">MLQIRPDSNNNIWAAGYNSSTARTLFFSNTGTTTAPTYTAGLMTATPTGAADWGLTIDASNNAWTATNVSSTGLFKTVATGSGASATVAATKVAANSATNARDMDTDGAGNIYYLDNTTGTFLYQYVPSTGTTQGYYPCYNAGTTTGTGSSSSTVQTCTTGLSTKYDFAIDSTGSIWVASYGNAAGGRMVQIVGLAAPTVPLRAAAKAGVMP</sequence>
<dbReference type="Proteomes" id="UP001596391">
    <property type="component" value="Unassembled WGS sequence"/>
</dbReference>
<evidence type="ECO:0000313" key="2">
    <source>
        <dbReference type="Proteomes" id="UP001596391"/>
    </source>
</evidence>
<reference evidence="2" key="1">
    <citation type="journal article" date="2019" name="Int. J. Syst. Evol. Microbiol.">
        <title>The Global Catalogue of Microorganisms (GCM) 10K type strain sequencing project: providing services to taxonomists for standard genome sequencing and annotation.</title>
        <authorList>
            <consortium name="The Broad Institute Genomics Platform"/>
            <consortium name="The Broad Institute Genome Sequencing Center for Infectious Disease"/>
            <person name="Wu L."/>
            <person name="Ma J."/>
        </authorList>
    </citation>
    <scope>NUCLEOTIDE SEQUENCE [LARGE SCALE GENOMIC DNA]</scope>
    <source>
        <strain evidence="2">CGMCC 1.16026</strain>
    </source>
</reference>